<protein>
    <submittedName>
        <fullName evidence="3">Uncharacterized protein</fullName>
    </submittedName>
</protein>
<dbReference type="Proteomes" id="UP000050741">
    <property type="component" value="Unassembled WGS sequence"/>
</dbReference>
<accession>A0A183CFY7</accession>
<evidence type="ECO:0000313" key="2">
    <source>
        <dbReference type="Proteomes" id="UP000050741"/>
    </source>
</evidence>
<reference evidence="3" key="3">
    <citation type="submission" date="2016-06" db="UniProtKB">
        <authorList>
            <consortium name="WormBaseParasite"/>
        </authorList>
    </citation>
    <scope>IDENTIFICATION</scope>
</reference>
<evidence type="ECO:0000256" key="1">
    <source>
        <dbReference type="SAM" id="MobiDB-lite"/>
    </source>
</evidence>
<organism evidence="2 3">
    <name type="scientific">Globodera pallida</name>
    <name type="common">Potato cyst nematode worm</name>
    <name type="synonym">Heterodera pallida</name>
    <dbReference type="NCBI Taxonomy" id="36090"/>
    <lineage>
        <taxon>Eukaryota</taxon>
        <taxon>Metazoa</taxon>
        <taxon>Ecdysozoa</taxon>
        <taxon>Nematoda</taxon>
        <taxon>Chromadorea</taxon>
        <taxon>Rhabditida</taxon>
        <taxon>Tylenchina</taxon>
        <taxon>Tylenchomorpha</taxon>
        <taxon>Tylenchoidea</taxon>
        <taxon>Heteroderidae</taxon>
        <taxon>Heteroderinae</taxon>
        <taxon>Globodera</taxon>
    </lineage>
</organism>
<dbReference type="AlphaFoldDB" id="A0A183CFY7"/>
<sequence>MSSPPPTAPPPPPPPPIRIPLARLRLLLVGPAPEPTCSVVEHGIDNGYGSGGYGSGGYGSGGYGSGGYGSDGGGDCNIL</sequence>
<keyword evidence="2" id="KW-1185">Reference proteome</keyword>
<name>A0A183CFY7_GLOPA</name>
<reference evidence="2" key="2">
    <citation type="submission" date="2014-05" db="EMBL/GenBank/DDBJ databases">
        <title>The genome and life-stage specific transcriptomes of Globodera pallida elucidate key aspects of plant parasitism by a cyst nematode.</title>
        <authorList>
            <person name="Cotton J.A."/>
            <person name="Lilley C.J."/>
            <person name="Jones L.M."/>
            <person name="Kikuchi T."/>
            <person name="Reid A.J."/>
            <person name="Thorpe P."/>
            <person name="Tsai I.J."/>
            <person name="Beasley H."/>
            <person name="Blok V."/>
            <person name="Cock P.J.A."/>
            <person name="Van den Akker S.E."/>
            <person name="Holroyd N."/>
            <person name="Hunt M."/>
            <person name="Mantelin S."/>
            <person name="Naghra H."/>
            <person name="Pain A."/>
            <person name="Palomares-Rius J.E."/>
            <person name="Zarowiecki M."/>
            <person name="Berriman M."/>
            <person name="Jones J.T."/>
            <person name="Urwin P.E."/>
        </authorList>
    </citation>
    <scope>NUCLEOTIDE SEQUENCE [LARGE SCALE GENOMIC DNA]</scope>
    <source>
        <strain evidence="2">Lindley</strain>
    </source>
</reference>
<dbReference type="WBParaSite" id="GPLIN_001179200">
    <property type="protein sequence ID" value="GPLIN_001179200"/>
    <property type="gene ID" value="GPLIN_001179200"/>
</dbReference>
<feature type="region of interest" description="Disordered" evidence="1">
    <location>
        <begin position="55"/>
        <end position="79"/>
    </location>
</feature>
<reference evidence="2" key="1">
    <citation type="submission" date="2013-12" db="EMBL/GenBank/DDBJ databases">
        <authorList>
            <person name="Aslett M."/>
        </authorList>
    </citation>
    <scope>NUCLEOTIDE SEQUENCE [LARGE SCALE GENOMIC DNA]</scope>
    <source>
        <strain evidence="2">Lindley</strain>
    </source>
</reference>
<proteinExistence type="predicted"/>
<evidence type="ECO:0000313" key="3">
    <source>
        <dbReference type="WBParaSite" id="GPLIN_001179200"/>
    </source>
</evidence>